<feature type="domain" description="Nucleoside transporter/FeoB GTPase Gate" evidence="2">
    <location>
        <begin position="40"/>
        <end position="151"/>
    </location>
</feature>
<feature type="transmembrane region" description="Helical" evidence="1">
    <location>
        <begin position="166"/>
        <end position="186"/>
    </location>
</feature>
<name>A0A926ERF8_9FIRM</name>
<organism evidence="3 4">
    <name type="scientific">Youxingia wuxianensis</name>
    <dbReference type="NCBI Taxonomy" id="2763678"/>
    <lineage>
        <taxon>Bacteria</taxon>
        <taxon>Bacillati</taxon>
        <taxon>Bacillota</taxon>
        <taxon>Clostridia</taxon>
        <taxon>Eubacteriales</taxon>
        <taxon>Oscillospiraceae</taxon>
        <taxon>Youxingia</taxon>
    </lineage>
</organism>
<keyword evidence="1" id="KW-0812">Transmembrane</keyword>
<evidence type="ECO:0000259" key="2">
    <source>
        <dbReference type="Pfam" id="PF07670"/>
    </source>
</evidence>
<evidence type="ECO:0000313" key="4">
    <source>
        <dbReference type="Proteomes" id="UP000623678"/>
    </source>
</evidence>
<feature type="transmembrane region" description="Helical" evidence="1">
    <location>
        <begin position="38"/>
        <end position="57"/>
    </location>
</feature>
<dbReference type="AlphaFoldDB" id="A0A926ERF8"/>
<evidence type="ECO:0000256" key="1">
    <source>
        <dbReference type="SAM" id="Phobius"/>
    </source>
</evidence>
<dbReference type="Proteomes" id="UP000623678">
    <property type="component" value="Unassembled WGS sequence"/>
</dbReference>
<evidence type="ECO:0000313" key="3">
    <source>
        <dbReference type="EMBL" id="MBC8586356.1"/>
    </source>
</evidence>
<keyword evidence="1" id="KW-1133">Transmembrane helix</keyword>
<dbReference type="InterPro" id="IPR011642">
    <property type="entry name" value="Gate_dom"/>
</dbReference>
<dbReference type="Pfam" id="PF07670">
    <property type="entry name" value="Gate"/>
    <property type="match status" value="1"/>
</dbReference>
<reference evidence="3" key="1">
    <citation type="submission" date="2020-08" db="EMBL/GenBank/DDBJ databases">
        <title>Genome public.</title>
        <authorList>
            <person name="Liu C."/>
            <person name="Sun Q."/>
        </authorList>
    </citation>
    <scope>NUCLEOTIDE SEQUENCE</scope>
    <source>
        <strain evidence="3">NSJ-64</strain>
    </source>
</reference>
<accession>A0A926ERF8</accession>
<protein>
    <submittedName>
        <fullName evidence="3">Spore maturation protein A</fullName>
    </submittedName>
</protein>
<proteinExistence type="predicted"/>
<gene>
    <name evidence="3" type="ORF">H8705_12275</name>
</gene>
<sequence>MNLLFALIILFSLLFAIINGRMPQLSEAAMSESANAVSLVLSLMGMMCLWSGLMKVAQQSRLTEKLSLLLSPITKRLFKDLNPKGKAMEAISMNIVANLLGLGNAATPLGIKAMCEMSKETKAGSAASNSMVMFVVLNTAAIQLIPTTTAMLRMNEGSTAPLDILPAVWICSIASVTVGLIMARFLSRFWRDRL</sequence>
<comment type="caution">
    <text evidence="3">The sequence shown here is derived from an EMBL/GenBank/DDBJ whole genome shotgun (WGS) entry which is preliminary data.</text>
</comment>
<feature type="transmembrane region" description="Helical" evidence="1">
    <location>
        <begin position="126"/>
        <end position="146"/>
    </location>
</feature>
<dbReference type="RefSeq" id="WP_262396112.1">
    <property type="nucleotide sequence ID" value="NZ_JACRTD010000010.1"/>
</dbReference>
<keyword evidence="4" id="KW-1185">Reference proteome</keyword>
<dbReference type="EMBL" id="JACRTD010000010">
    <property type="protein sequence ID" value="MBC8586356.1"/>
    <property type="molecule type" value="Genomic_DNA"/>
</dbReference>
<keyword evidence="1" id="KW-0472">Membrane</keyword>